<keyword evidence="1" id="KW-1133">Transmembrane helix</keyword>
<proteinExistence type="predicted"/>
<evidence type="ECO:0000256" key="1">
    <source>
        <dbReference type="SAM" id="Phobius"/>
    </source>
</evidence>
<keyword evidence="1" id="KW-0472">Membrane</keyword>
<reference evidence="2 3" key="1">
    <citation type="journal article" date="2021" name="Elife">
        <title>Chloroplast acquisition without the gene transfer in kleptoplastic sea slugs, Plakobranchus ocellatus.</title>
        <authorList>
            <person name="Maeda T."/>
            <person name="Takahashi S."/>
            <person name="Yoshida T."/>
            <person name="Shimamura S."/>
            <person name="Takaki Y."/>
            <person name="Nagai Y."/>
            <person name="Toyoda A."/>
            <person name="Suzuki Y."/>
            <person name="Arimoto A."/>
            <person name="Ishii H."/>
            <person name="Satoh N."/>
            <person name="Nishiyama T."/>
            <person name="Hasebe M."/>
            <person name="Maruyama T."/>
            <person name="Minagawa J."/>
            <person name="Obokata J."/>
            <person name="Shigenobu S."/>
        </authorList>
    </citation>
    <scope>NUCLEOTIDE SEQUENCE [LARGE SCALE GENOMIC DNA]</scope>
</reference>
<evidence type="ECO:0000313" key="2">
    <source>
        <dbReference type="EMBL" id="GFS13209.1"/>
    </source>
</evidence>
<sequence length="92" mass="9984">MPNICCIVRCSNNRDKEKSSGYFRVPSVITNQGRATEELAKKKRAVWVKAINKVVVAPKAEAVVAVAVLVIVIIVVVVLLVVVVVVIVVVVY</sequence>
<keyword evidence="1" id="KW-0812">Transmembrane</keyword>
<dbReference type="EMBL" id="BMAT01002754">
    <property type="protein sequence ID" value="GFS13209.1"/>
    <property type="molecule type" value="Genomic_DNA"/>
</dbReference>
<name>A0AAV4IU41_9GAST</name>
<protein>
    <recommendedName>
        <fullName evidence="4">THAP-type domain-containing protein</fullName>
    </recommendedName>
</protein>
<keyword evidence="3" id="KW-1185">Reference proteome</keyword>
<gene>
    <name evidence="2" type="ORF">ElyMa_001391600</name>
</gene>
<evidence type="ECO:0000313" key="3">
    <source>
        <dbReference type="Proteomes" id="UP000762676"/>
    </source>
</evidence>
<evidence type="ECO:0008006" key="4">
    <source>
        <dbReference type="Google" id="ProtNLM"/>
    </source>
</evidence>
<dbReference type="AlphaFoldDB" id="A0AAV4IU41"/>
<organism evidence="2 3">
    <name type="scientific">Elysia marginata</name>
    <dbReference type="NCBI Taxonomy" id="1093978"/>
    <lineage>
        <taxon>Eukaryota</taxon>
        <taxon>Metazoa</taxon>
        <taxon>Spiralia</taxon>
        <taxon>Lophotrochozoa</taxon>
        <taxon>Mollusca</taxon>
        <taxon>Gastropoda</taxon>
        <taxon>Heterobranchia</taxon>
        <taxon>Euthyneura</taxon>
        <taxon>Panpulmonata</taxon>
        <taxon>Sacoglossa</taxon>
        <taxon>Placobranchoidea</taxon>
        <taxon>Plakobranchidae</taxon>
        <taxon>Elysia</taxon>
    </lineage>
</organism>
<comment type="caution">
    <text evidence="2">The sequence shown here is derived from an EMBL/GenBank/DDBJ whole genome shotgun (WGS) entry which is preliminary data.</text>
</comment>
<dbReference type="Proteomes" id="UP000762676">
    <property type="component" value="Unassembled WGS sequence"/>
</dbReference>
<accession>A0AAV4IU41</accession>
<feature type="transmembrane region" description="Helical" evidence="1">
    <location>
        <begin position="62"/>
        <end position="91"/>
    </location>
</feature>